<feature type="transmembrane region" description="Helical" evidence="1">
    <location>
        <begin position="6"/>
        <end position="26"/>
    </location>
</feature>
<gene>
    <name evidence="2" type="ORF">A374_09353</name>
</gene>
<sequence>MFTLFLILGIVGIIISGVFIGAWTSGDQQRSTFHSETGEHRSFRIRVALWCGLLGLLCLVIAYFLW</sequence>
<keyword evidence="1" id="KW-0472">Membrane</keyword>
<dbReference type="Proteomes" id="UP000004080">
    <property type="component" value="Unassembled WGS sequence"/>
</dbReference>
<protein>
    <submittedName>
        <fullName evidence="2">Uncharacterized protein</fullName>
    </submittedName>
</protein>
<dbReference type="STRING" id="1196324.A374_09353"/>
<name>I8AI69_9BACL</name>
<dbReference type="PATRIC" id="fig|1196324.3.peg.1909"/>
<organism evidence="2 3">
    <name type="scientific">Fictibacillus macauensis ZFHKF-1</name>
    <dbReference type="NCBI Taxonomy" id="1196324"/>
    <lineage>
        <taxon>Bacteria</taxon>
        <taxon>Bacillati</taxon>
        <taxon>Bacillota</taxon>
        <taxon>Bacilli</taxon>
        <taxon>Bacillales</taxon>
        <taxon>Fictibacillaceae</taxon>
        <taxon>Fictibacillus</taxon>
    </lineage>
</organism>
<reference evidence="2 3" key="1">
    <citation type="journal article" date="2012" name="J. Bacteriol.">
        <title>Genome of Bacillus macauensis ZFHKF-1, a Long-Chain-Forming Bacterium.</title>
        <authorList>
            <person name="Cai L."/>
            <person name="Zhang T."/>
        </authorList>
    </citation>
    <scope>NUCLEOTIDE SEQUENCE [LARGE SCALE GENOMIC DNA]</scope>
    <source>
        <strain evidence="2 3">ZFHKF-1</strain>
    </source>
</reference>
<evidence type="ECO:0000313" key="3">
    <source>
        <dbReference type="Proteomes" id="UP000004080"/>
    </source>
</evidence>
<accession>I8AI69</accession>
<keyword evidence="3" id="KW-1185">Reference proteome</keyword>
<keyword evidence="1" id="KW-1133">Transmembrane helix</keyword>
<evidence type="ECO:0000256" key="1">
    <source>
        <dbReference type="SAM" id="Phobius"/>
    </source>
</evidence>
<feature type="transmembrane region" description="Helical" evidence="1">
    <location>
        <begin position="47"/>
        <end position="65"/>
    </location>
</feature>
<evidence type="ECO:0000313" key="2">
    <source>
        <dbReference type="EMBL" id="EIT85432.1"/>
    </source>
</evidence>
<dbReference type="RefSeq" id="WP_007201957.1">
    <property type="nucleotide sequence ID" value="NZ_AKKV01000025.1"/>
</dbReference>
<dbReference type="Pfam" id="PF17247">
    <property type="entry name" value="DUF5316"/>
    <property type="match status" value="1"/>
</dbReference>
<keyword evidence="1" id="KW-0812">Transmembrane</keyword>
<dbReference type="eggNOG" id="ENOG5033GEE">
    <property type="taxonomic scope" value="Bacteria"/>
</dbReference>
<dbReference type="EMBL" id="AKKV01000025">
    <property type="protein sequence ID" value="EIT85432.1"/>
    <property type="molecule type" value="Genomic_DNA"/>
</dbReference>
<proteinExistence type="predicted"/>
<dbReference type="InterPro" id="IPR035167">
    <property type="entry name" value="DUF5316"/>
</dbReference>
<comment type="caution">
    <text evidence="2">The sequence shown here is derived from an EMBL/GenBank/DDBJ whole genome shotgun (WGS) entry which is preliminary data.</text>
</comment>
<dbReference type="AlphaFoldDB" id="I8AI69"/>